<comment type="subcellular location">
    <subcellularLocation>
        <location evidence="1">Membrane</location>
        <topology evidence="1">Multi-pass membrane protein</topology>
    </subcellularLocation>
</comment>
<dbReference type="InterPro" id="IPR018303">
    <property type="entry name" value="ATPase_P-typ_P_site"/>
</dbReference>
<dbReference type="InterPro" id="IPR008250">
    <property type="entry name" value="ATPase_P-typ_transduc_dom_A_sf"/>
</dbReference>
<evidence type="ECO:0000259" key="6">
    <source>
        <dbReference type="Pfam" id="PF00122"/>
    </source>
</evidence>
<evidence type="ECO:0000313" key="8">
    <source>
        <dbReference type="Proteomes" id="UP000031339"/>
    </source>
</evidence>
<accession>A0A0C1K5H3</accession>
<evidence type="ECO:0000256" key="5">
    <source>
        <dbReference type="ARBA" id="ARBA00023136"/>
    </source>
</evidence>
<dbReference type="EMBL" id="JWIY01000001">
    <property type="protein sequence ID" value="KIC78275.1"/>
    <property type="molecule type" value="Genomic_DNA"/>
</dbReference>
<dbReference type="OrthoDB" id="9760364at2"/>
<dbReference type="InterPro" id="IPR001757">
    <property type="entry name" value="P_typ_ATPase"/>
</dbReference>
<dbReference type="Proteomes" id="UP000031339">
    <property type="component" value="Unassembled WGS sequence"/>
</dbReference>
<evidence type="ECO:0000256" key="4">
    <source>
        <dbReference type="ARBA" id="ARBA00022989"/>
    </source>
</evidence>
<evidence type="ECO:0000256" key="2">
    <source>
        <dbReference type="ARBA" id="ARBA00022692"/>
    </source>
</evidence>
<dbReference type="SUPFAM" id="SSF81653">
    <property type="entry name" value="Calcium ATPase, transduction domain A"/>
    <property type="match status" value="1"/>
</dbReference>
<dbReference type="InterPro" id="IPR023298">
    <property type="entry name" value="ATPase_P-typ_TM_dom_sf"/>
</dbReference>
<dbReference type="PRINTS" id="PR00119">
    <property type="entry name" value="CATATPASE"/>
</dbReference>
<dbReference type="SUPFAM" id="SSF81665">
    <property type="entry name" value="Calcium ATPase, transmembrane domain M"/>
    <property type="match status" value="1"/>
</dbReference>
<keyword evidence="2" id="KW-0812">Transmembrane</keyword>
<dbReference type="RefSeq" id="WP_039676791.1">
    <property type="nucleotide sequence ID" value="NZ_CP029207.1"/>
</dbReference>
<dbReference type="Gene3D" id="2.70.150.10">
    <property type="entry name" value="Calcium-transporting ATPase, cytoplasmic transduction domain A"/>
    <property type="match status" value="1"/>
</dbReference>
<sequence length="792" mass="87759">MSKEILTGLSQKEVKARVQKGLVNEVTVSTEKTTWQIIQSNVFTYFNFIFFVLAVLLVIVQSWNNLLFLPIVIINSLIGIVQELRARKILSKMQLLHHNTAIAMRDGREVQLDTKDLVQDDLVLFSAGDQIYADACLVSGGLRVNEAQLTGEADEIVKKENDTIMSGSFVVSGKAYARLEKVGDDSYINQLTLKAKEVSGKEESEMVHSVNNLVKAIGFLIIPLGLILFFQSYVTNHESFQVSIVSTVGAIIGMIPEGLYLLMTLALALGAVSLARQKVLLNSMKGIESLSRVDVLCVDKTGTITENTMKVTQIFSVHQNENTSREALKQYLAASPDENETIAAIRNFFVSEIAKESWAVLSTFPFSSKNKFGAICFNEGTFILGAPEFVLKEKLEEYRSYIQKYAESGTRVLVFAESKEQPFTGELTQTIEPLLFILLENPIRENAAETFSYFNVQGVEVKVISGDNPVTVAAVAAKAEIPHADNYIDAQTLDTDEKITQAVEKYTIFGRVTPQQKQKFVQALQANQHKVAMTGDGVNDILAMKTADCSIAMESGNNATKQIAQVVLLDSDFSHMPHIVTEGRRVVNNIQRSASLFLVKNIFSISLAILSSLFAFTYPLQASQISLISAFTIGIPGFMLALEPNKQRIRGRFIRTVLQNAIPAALVDLLAVLIVMVCGRIFRLSTQEVATSSVILLAVVGFIIIIKLIQPLNRMKTTIVLFNIIGLIVSGLLFHSIFSLSKISPITIILTIILSLMLESLMRFFQYISNRLFATCDQWLNRYQAAKKISEI</sequence>
<dbReference type="NCBIfam" id="TIGR01494">
    <property type="entry name" value="ATPase_P-type"/>
    <property type="match status" value="2"/>
</dbReference>
<dbReference type="CDD" id="cd02609">
    <property type="entry name" value="P-type_ATPase"/>
    <property type="match status" value="1"/>
</dbReference>
<dbReference type="SFLD" id="SFLDG00002">
    <property type="entry name" value="C1.7:_P-type_atpase_like"/>
    <property type="match status" value="1"/>
</dbReference>
<comment type="caution">
    <text evidence="7">The sequence shown here is derived from an EMBL/GenBank/DDBJ whole genome shotgun (WGS) entry which is preliminary data.</text>
</comment>
<dbReference type="InterPro" id="IPR036412">
    <property type="entry name" value="HAD-like_sf"/>
</dbReference>
<dbReference type="Pfam" id="PF00122">
    <property type="entry name" value="E1-E2_ATPase"/>
    <property type="match status" value="1"/>
</dbReference>
<dbReference type="SUPFAM" id="SSF56784">
    <property type="entry name" value="HAD-like"/>
    <property type="match status" value="1"/>
</dbReference>
<reference evidence="7 8" key="1">
    <citation type="submission" date="2014-12" db="EMBL/GenBank/DDBJ databases">
        <title>Partial genome sequence of Streptococcus constellatus KCOM 1650 (= ChDC B144).</title>
        <authorList>
            <person name="Kook J.-K."/>
            <person name="Park S.-N."/>
            <person name="Lim Y.K."/>
            <person name="Jo E."/>
        </authorList>
    </citation>
    <scope>NUCLEOTIDE SEQUENCE [LARGE SCALE GENOMIC DNA]</scope>
    <source>
        <strain evidence="7 8">KCOM 1650</strain>
    </source>
</reference>
<organism evidence="7 8">
    <name type="scientific">Streptococcus constellatus</name>
    <dbReference type="NCBI Taxonomy" id="76860"/>
    <lineage>
        <taxon>Bacteria</taxon>
        <taxon>Bacillati</taxon>
        <taxon>Bacillota</taxon>
        <taxon>Bacilli</taxon>
        <taxon>Lactobacillales</taxon>
        <taxon>Streptococcaceae</taxon>
        <taxon>Streptococcus</taxon>
        <taxon>Streptococcus anginosus group</taxon>
    </lineage>
</organism>
<dbReference type="eggNOG" id="COG0474">
    <property type="taxonomic scope" value="Bacteria"/>
</dbReference>
<dbReference type="SFLD" id="SFLDS00003">
    <property type="entry name" value="Haloacid_Dehalogenase"/>
    <property type="match status" value="1"/>
</dbReference>
<dbReference type="Gene3D" id="1.20.1110.10">
    <property type="entry name" value="Calcium-transporting ATPase, transmembrane domain"/>
    <property type="match status" value="1"/>
</dbReference>
<evidence type="ECO:0000256" key="1">
    <source>
        <dbReference type="ARBA" id="ARBA00004141"/>
    </source>
</evidence>
<dbReference type="STRING" id="862969.SCI_0565"/>
<dbReference type="AlphaFoldDB" id="A0A0C1K5H3"/>
<gene>
    <name evidence="7" type="ORF">RN79_01495</name>
</gene>
<dbReference type="GO" id="GO:0016887">
    <property type="term" value="F:ATP hydrolysis activity"/>
    <property type="evidence" value="ECO:0007669"/>
    <property type="project" value="InterPro"/>
</dbReference>
<dbReference type="InterPro" id="IPR023299">
    <property type="entry name" value="ATPase_P-typ_cyto_dom_N"/>
</dbReference>
<keyword evidence="4" id="KW-1133">Transmembrane helix</keyword>
<evidence type="ECO:0000313" key="7">
    <source>
        <dbReference type="EMBL" id="KIC78275.1"/>
    </source>
</evidence>
<dbReference type="GO" id="GO:0016020">
    <property type="term" value="C:membrane"/>
    <property type="evidence" value="ECO:0007669"/>
    <property type="project" value="UniProtKB-SubCell"/>
</dbReference>
<dbReference type="InterPro" id="IPR044492">
    <property type="entry name" value="P_typ_ATPase_HD_dom"/>
</dbReference>
<dbReference type="Gene3D" id="3.40.50.1000">
    <property type="entry name" value="HAD superfamily/HAD-like"/>
    <property type="match status" value="1"/>
</dbReference>
<dbReference type="InterPro" id="IPR059000">
    <property type="entry name" value="ATPase_P-type_domA"/>
</dbReference>
<dbReference type="Pfam" id="PF00702">
    <property type="entry name" value="Hydrolase"/>
    <property type="match status" value="1"/>
</dbReference>
<feature type="domain" description="P-type ATPase A" evidence="6">
    <location>
        <begin position="98"/>
        <end position="192"/>
    </location>
</feature>
<dbReference type="SUPFAM" id="SSF81660">
    <property type="entry name" value="Metal cation-transporting ATPase, ATP-binding domain N"/>
    <property type="match status" value="1"/>
</dbReference>
<protein>
    <submittedName>
        <fullName evidence="7">ATPase P</fullName>
    </submittedName>
</protein>
<dbReference type="SFLD" id="SFLDF00027">
    <property type="entry name" value="p-type_atpase"/>
    <property type="match status" value="1"/>
</dbReference>
<name>A0A0C1K5H3_STRCV</name>
<evidence type="ECO:0000256" key="3">
    <source>
        <dbReference type="ARBA" id="ARBA00022967"/>
    </source>
</evidence>
<dbReference type="GO" id="GO:0005524">
    <property type="term" value="F:ATP binding"/>
    <property type="evidence" value="ECO:0007669"/>
    <property type="project" value="InterPro"/>
</dbReference>
<dbReference type="PRINTS" id="PR00120">
    <property type="entry name" value="HATPASE"/>
</dbReference>
<proteinExistence type="predicted"/>
<dbReference type="PROSITE" id="PS00154">
    <property type="entry name" value="ATPASE_E1_E2"/>
    <property type="match status" value="1"/>
</dbReference>
<dbReference type="Gene3D" id="3.40.1110.10">
    <property type="entry name" value="Calcium-transporting ATPase, cytoplasmic domain N"/>
    <property type="match status" value="1"/>
</dbReference>
<dbReference type="InterPro" id="IPR023214">
    <property type="entry name" value="HAD_sf"/>
</dbReference>
<keyword evidence="5" id="KW-0472">Membrane</keyword>
<dbReference type="PANTHER" id="PTHR42861">
    <property type="entry name" value="CALCIUM-TRANSPORTING ATPASE"/>
    <property type="match status" value="1"/>
</dbReference>
<keyword evidence="3" id="KW-1278">Translocase</keyword>